<keyword evidence="2" id="KW-1185">Reference proteome</keyword>
<gene>
    <name evidence="1" type="ORF">BDW47DRAFT_109934</name>
</gene>
<dbReference type="AlphaFoldDB" id="A0A2I2F4S9"/>
<organism evidence="1 2">
    <name type="scientific">Aspergillus candidus</name>
    <dbReference type="NCBI Taxonomy" id="41067"/>
    <lineage>
        <taxon>Eukaryota</taxon>
        <taxon>Fungi</taxon>
        <taxon>Dikarya</taxon>
        <taxon>Ascomycota</taxon>
        <taxon>Pezizomycotina</taxon>
        <taxon>Eurotiomycetes</taxon>
        <taxon>Eurotiomycetidae</taxon>
        <taxon>Eurotiales</taxon>
        <taxon>Aspergillaceae</taxon>
        <taxon>Aspergillus</taxon>
        <taxon>Aspergillus subgen. Circumdati</taxon>
    </lineage>
</organism>
<evidence type="ECO:0000313" key="2">
    <source>
        <dbReference type="Proteomes" id="UP000234585"/>
    </source>
</evidence>
<protein>
    <submittedName>
        <fullName evidence="1">Uncharacterized protein</fullName>
    </submittedName>
</protein>
<dbReference type="EMBL" id="KZ559159">
    <property type="protein sequence ID" value="PLB35659.1"/>
    <property type="molecule type" value="Genomic_DNA"/>
</dbReference>
<proteinExistence type="predicted"/>
<dbReference type="Proteomes" id="UP000234585">
    <property type="component" value="Unassembled WGS sequence"/>
</dbReference>
<name>A0A2I2F4S9_ASPCN</name>
<accession>A0A2I2F4S9</accession>
<sequence>MRLFPNLLLPSFSSRLSNVCRSRLWDQLSMRTFGGLLSSADSLCRPPLSQAHHASGKLFGFSNLGTTQSRISILTMRLRDANNKRPPTAQRLVETWSGAPSTKVSVKSQMSLMNLPLPLSFAAPSGCGRCCPFSIIRFTIRCPI</sequence>
<reference evidence="1 2" key="1">
    <citation type="submission" date="2017-12" db="EMBL/GenBank/DDBJ databases">
        <authorList>
            <consortium name="DOE Joint Genome Institute"/>
            <person name="Haridas S."/>
            <person name="Kjaerbolling I."/>
            <person name="Vesth T.C."/>
            <person name="Frisvad J.C."/>
            <person name="Nybo J.L."/>
            <person name="Theobald S."/>
            <person name="Kuo A."/>
            <person name="Bowyer P."/>
            <person name="Matsuda Y."/>
            <person name="Mondo S."/>
            <person name="Lyhne E.K."/>
            <person name="Kogle M.E."/>
            <person name="Clum A."/>
            <person name="Lipzen A."/>
            <person name="Salamov A."/>
            <person name="Ngan C.Y."/>
            <person name="Daum C."/>
            <person name="Chiniquy J."/>
            <person name="Barry K."/>
            <person name="LaButti K."/>
            <person name="Simmons B.A."/>
            <person name="Magnuson J.K."/>
            <person name="Mortensen U.H."/>
            <person name="Larsen T.O."/>
            <person name="Grigoriev I.V."/>
            <person name="Baker S.E."/>
            <person name="Andersen M.R."/>
            <person name="Nordberg H.P."/>
            <person name="Cantor M.N."/>
            <person name="Hua S.X."/>
        </authorList>
    </citation>
    <scope>NUCLEOTIDE SEQUENCE [LARGE SCALE GENOMIC DNA]</scope>
    <source>
        <strain evidence="1 2">CBS 102.13</strain>
    </source>
</reference>
<dbReference type="RefSeq" id="XP_024669671.1">
    <property type="nucleotide sequence ID" value="XM_024813594.1"/>
</dbReference>
<dbReference type="GeneID" id="36520754"/>
<evidence type="ECO:0000313" key="1">
    <source>
        <dbReference type="EMBL" id="PLB35659.1"/>
    </source>
</evidence>